<proteinExistence type="predicted"/>
<dbReference type="RefSeq" id="WP_230669977.1">
    <property type="nucleotide sequence ID" value="NZ_CP009526.1"/>
</dbReference>
<accession>A0A0E3LKZ4</accession>
<dbReference type="PATRIC" id="fig|1434109.4.peg.1394"/>
<gene>
    <name evidence="1" type="ORF">MSBRW_1123</name>
</gene>
<dbReference type="HOGENOM" id="CLU_2839359_0_0_2"/>
<name>A0A0E3LKZ4_METBA</name>
<dbReference type="KEGG" id="mbw:MSBRW_1123"/>
<dbReference type="Proteomes" id="UP000033038">
    <property type="component" value="Chromosome"/>
</dbReference>
<reference evidence="1 2" key="1">
    <citation type="submission" date="2014-07" db="EMBL/GenBank/DDBJ databases">
        <title>Methanogenic archaea and the global carbon cycle.</title>
        <authorList>
            <person name="Henriksen J.R."/>
            <person name="Luke J."/>
            <person name="Reinhart S."/>
            <person name="Benedict M.N."/>
            <person name="Youngblut N.D."/>
            <person name="Metcalf M.E."/>
            <person name="Whitaker R.J."/>
            <person name="Metcalf W.W."/>
        </authorList>
    </citation>
    <scope>NUCLEOTIDE SEQUENCE [LARGE SCALE GENOMIC DNA]</scope>
    <source>
        <strain evidence="1 2">Wiesmoor</strain>
    </source>
</reference>
<protein>
    <submittedName>
        <fullName evidence="1">Uncharacterized protein</fullName>
    </submittedName>
</protein>
<dbReference type="GeneID" id="68903920"/>
<dbReference type="AlphaFoldDB" id="A0A0E3LKZ4"/>
<organism evidence="1 2">
    <name type="scientific">Methanosarcina barkeri str. Wiesmoor</name>
    <dbReference type="NCBI Taxonomy" id="1434109"/>
    <lineage>
        <taxon>Archaea</taxon>
        <taxon>Methanobacteriati</taxon>
        <taxon>Methanobacteriota</taxon>
        <taxon>Stenosarchaea group</taxon>
        <taxon>Methanomicrobia</taxon>
        <taxon>Methanosarcinales</taxon>
        <taxon>Methanosarcinaceae</taxon>
        <taxon>Methanosarcina</taxon>
    </lineage>
</organism>
<dbReference type="EMBL" id="CP009526">
    <property type="protein sequence ID" value="AKB50376.1"/>
    <property type="molecule type" value="Genomic_DNA"/>
</dbReference>
<sequence length="65" mass="6758">MDFAVIAADGAAAVLMVMGIVPRSSLPIDANSKAGVEKGTLDCRNSKVVIIHAHKGKISITLKNL</sequence>
<evidence type="ECO:0000313" key="2">
    <source>
        <dbReference type="Proteomes" id="UP000033038"/>
    </source>
</evidence>
<evidence type="ECO:0000313" key="1">
    <source>
        <dbReference type="EMBL" id="AKB50376.1"/>
    </source>
</evidence>